<protein>
    <submittedName>
        <fullName evidence="2">Uncharacterized protein</fullName>
    </submittedName>
</protein>
<dbReference type="EMBL" id="PKSM01000205">
    <property type="protein sequence ID" value="POW03002.1"/>
    <property type="molecule type" value="Genomic_DNA"/>
</dbReference>
<name>A0A2S4V0F8_9BASI</name>
<proteinExistence type="predicted"/>
<dbReference type="VEuPathDB" id="FungiDB:PSTT_04140"/>
<keyword evidence="3" id="KW-1185">Reference proteome</keyword>
<accession>A0A2S4V0F8</accession>
<dbReference type="AlphaFoldDB" id="A0A2S4V0F8"/>
<organism evidence="2 3">
    <name type="scientific">Puccinia striiformis</name>
    <dbReference type="NCBI Taxonomy" id="27350"/>
    <lineage>
        <taxon>Eukaryota</taxon>
        <taxon>Fungi</taxon>
        <taxon>Dikarya</taxon>
        <taxon>Basidiomycota</taxon>
        <taxon>Pucciniomycotina</taxon>
        <taxon>Pucciniomycetes</taxon>
        <taxon>Pucciniales</taxon>
        <taxon>Pucciniaceae</taxon>
        <taxon>Puccinia</taxon>
    </lineage>
</organism>
<dbReference type="Proteomes" id="UP000238274">
    <property type="component" value="Unassembled WGS sequence"/>
</dbReference>
<sequence>MYFGFLLSKLNKTRNELPTDQHQHPLEQLEALLDNYFFLSHGTIRELYKVKTPERVGQLYTTMTTEDLTLTEIVTHILGNYYRNQNSQKWSQLFDNNQHLFNFLVKISSINFHRVVYQFNGSVSYLFYWSSLFQVLVRRDHKFISMLHFFTQYSQSSILRPFLLVDNQDALLQPASKKLHPDSNLHLLAVVSGQVADGHLGSSHLEIQHNVSPISSETDQVIGSEVRERSVHHQPWFNEKSTSSLRGGISPSPTSNSESRPFLAQKDASEELQGADTLSQNPVSSLPGTIAHGSNSALDLAGTSPSTDVRVIREFAVAKLNPKIWPWISVIWERVRRQISQELQDNLNPLIRTTTDEYLSHPFYRPGFRNSERDERPDEEAHRLKNEIKEIRTISHQLWAVNLRVLQILGVDGSDASYLEEQNKLLQWFVGFVLMRLDPSVPHLPHQLEQNHGQSFCNIRESLYRKLSTAVHSTDNEVLYTINLPWKGFAAGPIEVTQAQDLTNQAVVDLLGFYYKNTNHKKYDHLFGEDKYFVIKIANFGHGWTSKPLRISKAEAEKRNGGKVIPWETPLPETALRSETVKAKRLIFAFEKHVYPRKPADPEAMPEFIDSHVFHLGPQDARLWAWISRMKLQADIEAPPEYRQTTTLMEIRNYLQGQIEKRNLQHTVKLELQSITSNEKILSEKLVNLFNFIWSINTRILESMGCDRSEGDFLSEQKLVQMYFRFILSKLSKGRDDITEGESVSMNNLPINEHQGIIFEDLIIKYLLQSKRNVEQLYQVKNTDQATAVYSTITSEHLTMAEITCQILGNYYKNGNYKKWNIVFQTDQCLFDFLVRISSTKFHPGKSSKFKDKFFDQFKAYQLFPWNTESEHSLKFLSIKIRRWFARGSGSSMYKWLEHFPRKG</sequence>
<dbReference type="VEuPathDB" id="FungiDB:PSHT_11844"/>
<evidence type="ECO:0000256" key="1">
    <source>
        <dbReference type="SAM" id="MobiDB-lite"/>
    </source>
</evidence>
<dbReference type="OrthoDB" id="2499665at2759"/>
<evidence type="ECO:0000313" key="2">
    <source>
        <dbReference type="EMBL" id="POW03002.1"/>
    </source>
</evidence>
<feature type="compositionally biased region" description="Polar residues" evidence="1">
    <location>
        <begin position="239"/>
        <end position="259"/>
    </location>
</feature>
<evidence type="ECO:0000313" key="3">
    <source>
        <dbReference type="Proteomes" id="UP000238274"/>
    </source>
</evidence>
<reference evidence="3" key="2">
    <citation type="journal article" date="2018" name="BMC Genomics">
        <title>Genomic insights into host adaptation between the wheat stripe rust pathogen (Puccinia striiformis f. sp. tritici) and the barley stripe rust pathogen (Puccinia striiformis f. sp. hordei).</title>
        <authorList>
            <person name="Xia C."/>
            <person name="Wang M."/>
            <person name="Yin C."/>
            <person name="Cornejo O.E."/>
            <person name="Hulbert S.H."/>
            <person name="Chen X."/>
        </authorList>
    </citation>
    <scope>NUCLEOTIDE SEQUENCE [LARGE SCALE GENOMIC DNA]</scope>
    <source>
        <strain evidence="3">93TX-2</strain>
    </source>
</reference>
<feature type="region of interest" description="Disordered" evidence="1">
    <location>
        <begin position="228"/>
        <end position="290"/>
    </location>
</feature>
<gene>
    <name evidence="2" type="ORF">PSHT_11844</name>
</gene>
<comment type="caution">
    <text evidence="2">The sequence shown here is derived from an EMBL/GenBank/DDBJ whole genome shotgun (WGS) entry which is preliminary data.</text>
</comment>
<feature type="compositionally biased region" description="Polar residues" evidence="1">
    <location>
        <begin position="276"/>
        <end position="290"/>
    </location>
</feature>
<reference evidence="3" key="3">
    <citation type="journal article" date="2018" name="Mol. Plant Microbe Interact.">
        <title>Genome sequence resources for the wheat stripe rust pathogen (Puccinia striiformis f. sp. tritici) and the barley stripe rust pathogen (Puccinia striiformis f. sp. hordei).</title>
        <authorList>
            <person name="Xia C."/>
            <person name="Wang M."/>
            <person name="Yin C."/>
            <person name="Cornejo O.E."/>
            <person name="Hulbert S.H."/>
            <person name="Chen X."/>
        </authorList>
    </citation>
    <scope>NUCLEOTIDE SEQUENCE [LARGE SCALE GENOMIC DNA]</scope>
    <source>
        <strain evidence="3">93TX-2</strain>
    </source>
</reference>
<reference evidence="2 3" key="1">
    <citation type="submission" date="2017-12" db="EMBL/GenBank/DDBJ databases">
        <title>Gene loss provides genomic basis for host adaptation in cereal stripe rust fungi.</title>
        <authorList>
            <person name="Xia C."/>
        </authorList>
    </citation>
    <scope>NUCLEOTIDE SEQUENCE [LARGE SCALE GENOMIC DNA]</scope>
    <source>
        <strain evidence="2 3">93TX-2</strain>
    </source>
</reference>
<dbReference type="VEuPathDB" id="FungiDB:PSTT_04141"/>